<gene>
    <name evidence="2" type="ORF">DY000_02006617</name>
</gene>
<feature type="region of interest" description="Disordered" evidence="1">
    <location>
        <begin position="440"/>
        <end position="474"/>
    </location>
</feature>
<organism evidence="2 3">
    <name type="scientific">Brassica cretica</name>
    <name type="common">Mustard</name>
    <dbReference type="NCBI Taxonomy" id="69181"/>
    <lineage>
        <taxon>Eukaryota</taxon>
        <taxon>Viridiplantae</taxon>
        <taxon>Streptophyta</taxon>
        <taxon>Embryophyta</taxon>
        <taxon>Tracheophyta</taxon>
        <taxon>Spermatophyta</taxon>
        <taxon>Magnoliopsida</taxon>
        <taxon>eudicotyledons</taxon>
        <taxon>Gunneridae</taxon>
        <taxon>Pentapetalae</taxon>
        <taxon>rosids</taxon>
        <taxon>malvids</taxon>
        <taxon>Brassicales</taxon>
        <taxon>Brassicaceae</taxon>
        <taxon>Brassiceae</taxon>
        <taxon>Brassica</taxon>
    </lineage>
</organism>
<name>A0ABQ7CJJ5_BRACR</name>
<proteinExistence type="predicted"/>
<dbReference type="EMBL" id="QGKV02000832">
    <property type="protein sequence ID" value="KAF3552396.1"/>
    <property type="molecule type" value="Genomic_DNA"/>
</dbReference>
<protein>
    <recommendedName>
        <fullName evidence="4">Aminotransferase-like plant mobile domain-containing protein</fullName>
    </recommendedName>
</protein>
<evidence type="ECO:0008006" key="4">
    <source>
        <dbReference type="Google" id="ProtNLM"/>
    </source>
</evidence>
<feature type="compositionally biased region" description="Basic residues" evidence="1">
    <location>
        <begin position="1"/>
        <end position="13"/>
    </location>
</feature>
<evidence type="ECO:0000313" key="3">
    <source>
        <dbReference type="Proteomes" id="UP000266723"/>
    </source>
</evidence>
<keyword evidence="3" id="KW-1185">Reference proteome</keyword>
<evidence type="ECO:0000256" key="1">
    <source>
        <dbReference type="SAM" id="MobiDB-lite"/>
    </source>
</evidence>
<feature type="region of interest" description="Disordered" evidence="1">
    <location>
        <begin position="1"/>
        <end position="32"/>
    </location>
</feature>
<dbReference type="Proteomes" id="UP000266723">
    <property type="component" value="Unassembled WGS sequence"/>
</dbReference>
<comment type="caution">
    <text evidence="2">The sequence shown here is derived from an EMBL/GenBank/DDBJ whole genome shotgun (WGS) entry which is preliminary data.</text>
</comment>
<sequence length="498" mass="56221">MSSKRKSSTKSRHDRSVSDGSSSQHDDFAPKVEFSADSIDPQEIDLYWAARGEVKPPVPGLWVPSPLKTNLVAGCPSKSCPNGLAAIRHFCRVPKSVEFRLPEMGKLHVILPKAILRATKRSRCSHLVGILVLSYELGITLDADHLEAWVEPRWSTSLIVQVRPRPSMAIISGFASKYHYWKEQFFFVRVSDASVEANTIPFFRTRWGQRVFTTLSRVPEGLLTVRELLHGRPCFWANFTLSRVRRAIMLHRCRFQLDLPTEEGSESDTDGFIPYVPRTQKASSKPRKVIQIMVDEDVVDGRLSPNNILKDYLDSQAGGRGSEQFNLEGLLEFDFPPTVGGSSEVIEFAKAVRMVNGEVKHAYRRGKREVVEVTKKRRDKFSEKFGELKEHYKALADYRECRGTVGGLYLTQLPNYSYDGEYVKQTVRLAEKDTNFTTSEVEEKNWEQWDPVPVSPDTVEAETGDPGEIGEVNQPVAPLDVNDYSIGRSMSGNFDLGD</sequence>
<evidence type="ECO:0000313" key="2">
    <source>
        <dbReference type="EMBL" id="KAF3552396.1"/>
    </source>
</evidence>
<accession>A0ABQ7CJJ5</accession>
<reference evidence="2 3" key="1">
    <citation type="journal article" date="2020" name="BMC Genomics">
        <title>Intraspecific diversification of the crop wild relative Brassica cretica Lam. using demographic model selection.</title>
        <authorList>
            <person name="Kioukis A."/>
            <person name="Michalopoulou V.A."/>
            <person name="Briers L."/>
            <person name="Pirintsos S."/>
            <person name="Studholme D.J."/>
            <person name="Pavlidis P."/>
            <person name="Sarris P.F."/>
        </authorList>
    </citation>
    <scope>NUCLEOTIDE SEQUENCE [LARGE SCALE GENOMIC DNA]</scope>
    <source>
        <strain evidence="3">cv. PFS-1207/04</strain>
    </source>
</reference>